<protein>
    <recommendedName>
        <fullName evidence="3">Protein kinase domain-containing protein</fullName>
    </recommendedName>
</protein>
<dbReference type="InterPro" id="IPR017441">
    <property type="entry name" value="Protein_kinase_ATP_BS"/>
</dbReference>
<evidence type="ECO:0000259" key="3">
    <source>
        <dbReference type="PROSITE" id="PS50011"/>
    </source>
</evidence>
<dbReference type="GO" id="GO:0004672">
    <property type="term" value="F:protein kinase activity"/>
    <property type="evidence" value="ECO:0007669"/>
    <property type="project" value="InterPro"/>
</dbReference>
<evidence type="ECO:0000313" key="5">
    <source>
        <dbReference type="Proteomes" id="UP001054821"/>
    </source>
</evidence>
<evidence type="ECO:0000313" key="4">
    <source>
        <dbReference type="EMBL" id="KAI5338216.1"/>
    </source>
</evidence>
<sequence>MKRKAEIKVEVKIKKQRNCRHNHGVNWVKGELIGRGKYGSVYLATSAKPITRFGRRPEIMVVKSSNRAPCLRSVQHEAEVLIKLKGCPSIIEYFGGQFTADENATENSLLSVFVAFNFVSALDICLTSFGDARTGPAQIPKGNLDRVLSEKVYNLFLEYASGGSLHHLIKKSDGCGLPESKVRWYTRSILEGVKRIHQCDYVHCYLTPENILLVPTTTSCGSTSLVAKIADFRLAKRTKEKMLTGKPPWDTCYYWKPQDFLDMLVFYSPKIPAKISKEGRDFLKICLAFNPYKRLTTEELLSHPFVAQSIPPEEYNGSSQSDIASVTLSSSSEEVTVL</sequence>
<comment type="caution">
    <text evidence="4">The sequence shown here is derived from an EMBL/GenBank/DDBJ whole genome shotgun (WGS) entry which is preliminary data.</text>
</comment>
<dbReference type="EMBL" id="JAJFAZ020000003">
    <property type="protein sequence ID" value="KAI5338216.1"/>
    <property type="molecule type" value="Genomic_DNA"/>
</dbReference>
<dbReference type="SUPFAM" id="SSF56112">
    <property type="entry name" value="Protein kinase-like (PK-like)"/>
    <property type="match status" value="1"/>
</dbReference>
<dbReference type="InterPro" id="IPR052751">
    <property type="entry name" value="Plant_MAPKKK"/>
</dbReference>
<keyword evidence="1" id="KW-0067">ATP-binding</keyword>
<keyword evidence="5" id="KW-1185">Reference proteome</keyword>
<reference evidence="4 5" key="1">
    <citation type="journal article" date="2022" name="G3 (Bethesda)">
        <title>Whole-genome sequence and methylome profiling of the almond [Prunus dulcis (Mill.) D.A. Webb] cultivar 'Nonpareil'.</title>
        <authorList>
            <person name="D'Amico-Willman K.M."/>
            <person name="Ouma W.Z."/>
            <person name="Meulia T."/>
            <person name="Sideli G.M."/>
            <person name="Gradziel T.M."/>
            <person name="Fresnedo-Ramirez J."/>
        </authorList>
    </citation>
    <scope>NUCLEOTIDE SEQUENCE [LARGE SCALE GENOMIC DNA]</scope>
    <source>
        <strain evidence="4">Clone GOH B32 T37-40</strain>
    </source>
</reference>
<feature type="domain" description="Protein kinase" evidence="3">
    <location>
        <begin position="27"/>
        <end position="338"/>
    </location>
</feature>
<organism evidence="4 5">
    <name type="scientific">Prunus dulcis</name>
    <name type="common">Almond</name>
    <name type="synonym">Amygdalus dulcis</name>
    <dbReference type="NCBI Taxonomy" id="3755"/>
    <lineage>
        <taxon>Eukaryota</taxon>
        <taxon>Viridiplantae</taxon>
        <taxon>Streptophyta</taxon>
        <taxon>Embryophyta</taxon>
        <taxon>Tracheophyta</taxon>
        <taxon>Spermatophyta</taxon>
        <taxon>Magnoliopsida</taxon>
        <taxon>eudicotyledons</taxon>
        <taxon>Gunneridae</taxon>
        <taxon>Pentapetalae</taxon>
        <taxon>rosids</taxon>
        <taxon>fabids</taxon>
        <taxon>Rosales</taxon>
        <taxon>Rosaceae</taxon>
        <taxon>Amygdaloideae</taxon>
        <taxon>Amygdaleae</taxon>
        <taxon>Prunus</taxon>
    </lineage>
</organism>
<dbReference type="InterPro" id="IPR011009">
    <property type="entry name" value="Kinase-like_dom_sf"/>
</dbReference>
<feature type="binding site" evidence="1">
    <location>
        <position position="63"/>
    </location>
    <ligand>
        <name>ATP</name>
        <dbReference type="ChEBI" id="CHEBI:30616"/>
    </ligand>
</feature>
<gene>
    <name evidence="4" type="ORF">L3X38_017487</name>
</gene>
<dbReference type="PANTHER" id="PTHR48011">
    <property type="entry name" value="CCR4-NOT TRANSCRIPTIONAL COMPLEX SUBUNIT CAF120-RELATED"/>
    <property type="match status" value="1"/>
</dbReference>
<dbReference type="PANTHER" id="PTHR48011:SF56">
    <property type="entry name" value="PROTEIN KINASE DOMAIN-CONTAINING PROTEIN"/>
    <property type="match status" value="1"/>
</dbReference>
<dbReference type="Pfam" id="PF00069">
    <property type="entry name" value="Pkinase"/>
    <property type="match status" value="1"/>
</dbReference>
<evidence type="ECO:0000256" key="2">
    <source>
        <dbReference type="SAM" id="MobiDB-lite"/>
    </source>
</evidence>
<dbReference type="PROSITE" id="PS50011">
    <property type="entry name" value="PROTEIN_KINASE_DOM"/>
    <property type="match status" value="1"/>
</dbReference>
<dbReference type="AlphaFoldDB" id="A0AAD4W7W9"/>
<keyword evidence="1" id="KW-0547">Nucleotide-binding</keyword>
<proteinExistence type="predicted"/>
<dbReference type="InterPro" id="IPR000719">
    <property type="entry name" value="Prot_kinase_dom"/>
</dbReference>
<dbReference type="Gene3D" id="1.10.510.10">
    <property type="entry name" value="Transferase(Phosphotransferase) domain 1"/>
    <property type="match status" value="2"/>
</dbReference>
<feature type="compositionally biased region" description="Low complexity" evidence="2">
    <location>
        <begin position="325"/>
        <end position="338"/>
    </location>
</feature>
<name>A0AAD4W7W9_PRUDU</name>
<evidence type="ECO:0000256" key="1">
    <source>
        <dbReference type="PROSITE-ProRule" id="PRU10141"/>
    </source>
</evidence>
<dbReference type="Gene3D" id="3.30.200.20">
    <property type="entry name" value="Phosphorylase Kinase, domain 1"/>
    <property type="match status" value="1"/>
</dbReference>
<dbReference type="GO" id="GO:0005524">
    <property type="term" value="F:ATP binding"/>
    <property type="evidence" value="ECO:0007669"/>
    <property type="project" value="UniProtKB-UniRule"/>
</dbReference>
<dbReference type="PROSITE" id="PS00107">
    <property type="entry name" value="PROTEIN_KINASE_ATP"/>
    <property type="match status" value="1"/>
</dbReference>
<accession>A0AAD4W7W9</accession>
<dbReference type="Proteomes" id="UP001054821">
    <property type="component" value="Chromosome 3"/>
</dbReference>
<dbReference type="GO" id="GO:0007165">
    <property type="term" value="P:signal transduction"/>
    <property type="evidence" value="ECO:0007669"/>
    <property type="project" value="TreeGrafter"/>
</dbReference>
<feature type="region of interest" description="Disordered" evidence="2">
    <location>
        <begin position="312"/>
        <end position="338"/>
    </location>
</feature>